<dbReference type="RefSeq" id="WP_183277051.1">
    <property type="nucleotide sequence ID" value="NZ_BLZR01000001.1"/>
</dbReference>
<evidence type="ECO:0000313" key="1">
    <source>
        <dbReference type="EMBL" id="GFP75554.1"/>
    </source>
</evidence>
<name>A0A6V8SE98_9CLOT</name>
<dbReference type="AlphaFoldDB" id="A0A6V8SE98"/>
<protein>
    <recommendedName>
        <fullName evidence="3">DUF1905 domain-containing protein</fullName>
    </recommendedName>
</protein>
<dbReference type="EMBL" id="BLZR01000001">
    <property type="protein sequence ID" value="GFP75554.1"/>
    <property type="molecule type" value="Genomic_DNA"/>
</dbReference>
<dbReference type="Pfam" id="PF13376">
    <property type="entry name" value="OmdA"/>
    <property type="match status" value="1"/>
</dbReference>
<dbReference type="InterPro" id="IPR037079">
    <property type="entry name" value="AF2212/PG0164-like_sf"/>
</dbReference>
<dbReference type="Proteomes" id="UP000580568">
    <property type="component" value="Unassembled WGS sequence"/>
</dbReference>
<gene>
    <name evidence="1" type="ORF">bsdtw1_01638</name>
</gene>
<accession>A0A6V8SE98</accession>
<organism evidence="1 2">
    <name type="scientific">Clostridium fungisolvens</name>
    <dbReference type="NCBI Taxonomy" id="1604897"/>
    <lineage>
        <taxon>Bacteria</taxon>
        <taxon>Bacillati</taxon>
        <taxon>Bacillota</taxon>
        <taxon>Clostridia</taxon>
        <taxon>Eubacteriales</taxon>
        <taxon>Clostridiaceae</taxon>
        <taxon>Clostridium</taxon>
    </lineage>
</organism>
<dbReference type="InterPro" id="IPR015018">
    <property type="entry name" value="DUF1905"/>
</dbReference>
<keyword evidence="2" id="KW-1185">Reference proteome</keyword>
<proteinExistence type="predicted"/>
<dbReference type="SUPFAM" id="SSF141694">
    <property type="entry name" value="AF2212/PG0164-like"/>
    <property type="match status" value="1"/>
</dbReference>
<reference evidence="1 2" key="1">
    <citation type="submission" date="2020-07" db="EMBL/GenBank/DDBJ databases">
        <title>A new beta-1,3-glucan-decomposing anaerobic bacterium isolated from anoxic soil subjected to biological soil disinfestation.</title>
        <authorList>
            <person name="Ueki A."/>
            <person name="Tonouchi A."/>
        </authorList>
    </citation>
    <scope>NUCLEOTIDE SEQUENCE [LARGE SCALE GENOMIC DNA]</scope>
    <source>
        <strain evidence="1 2">TW1</strain>
    </source>
</reference>
<dbReference type="Gene3D" id="2.40.30.100">
    <property type="entry name" value="AF2212/PG0164-like"/>
    <property type="match status" value="1"/>
</dbReference>
<comment type="caution">
    <text evidence="1">The sequence shown here is derived from an EMBL/GenBank/DDBJ whole genome shotgun (WGS) entry which is preliminary data.</text>
</comment>
<evidence type="ECO:0000313" key="2">
    <source>
        <dbReference type="Proteomes" id="UP000580568"/>
    </source>
</evidence>
<sequence>MKQEFKAIIKQVENKDAGFVEPPFDVQEVFGSKRVKVKATFDGIEYRGSVVNMGGCYMLGLTKEIRNKIGKGFGDEIFVTIEKDEEERTVEVPEDFLTAMNGSETAVATFNSLSYTGKKEYVTWITSAKREETRLDRINKSVALLSEGKKLRG</sequence>
<dbReference type="Pfam" id="PF08922">
    <property type="entry name" value="DUF1905"/>
    <property type="match status" value="1"/>
</dbReference>
<evidence type="ECO:0008006" key="3">
    <source>
        <dbReference type="Google" id="ProtNLM"/>
    </source>
</evidence>